<name>A0A8S3SK79_MYTED</name>
<dbReference type="PRINTS" id="PR01415">
    <property type="entry name" value="ANKYRIN"/>
</dbReference>
<evidence type="ECO:0000256" key="2">
    <source>
        <dbReference type="ARBA" id="ARBA00023043"/>
    </source>
</evidence>
<evidence type="ECO:0000313" key="4">
    <source>
        <dbReference type="EMBL" id="CAG2218602.1"/>
    </source>
</evidence>
<dbReference type="SUPFAM" id="SSF48403">
    <property type="entry name" value="Ankyrin repeat"/>
    <property type="match status" value="1"/>
</dbReference>
<feature type="repeat" description="ANK" evidence="3">
    <location>
        <begin position="15"/>
        <end position="47"/>
    </location>
</feature>
<feature type="repeat" description="ANK" evidence="3">
    <location>
        <begin position="48"/>
        <end position="80"/>
    </location>
</feature>
<accession>A0A8S3SK79</accession>
<dbReference type="Gene3D" id="1.25.40.20">
    <property type="entry name" value="Ankyrin repeat-containing domain"/>
    <property type="match status" value="2"/>
</dbReference>
<feature type="repeat" description="ANK" evidence="3">
    <location>
        <begin position="100"/>
        <end position="132"/>
    </location>
</feature>
<dbReference type="OrthoDB" id="6283900at2759"/>
<proteinExistence type="predicted"/>
<evidence type="ECO:0000256" key="1">
    <source>
        <dbReference type="ARBA" id="ARBA00022737"/>
    </source>
</evidence>
<evidence type="ECO:0000313" key="5">
    <source>
        <dbReference type="Proteomes" id="UP000683360"/>
    </source>
</evidence>
<protein>
    <recommendedName>
        <fullName evidence="6">Ankyrin repeat protein</fullName>
    </recommendedName>
</protein>
<dbReference type="AlphaFoldDB" id="A0A8S3SK79"/>
<keyword evidence="2 3" id="KW-0040">ANK repeat</keyword>
<evidence type="ECO:0000256" key="3">
    <source>
        <dbReference type="PROSITE-ProRule" id="PRU00023"/>
    </source>
</evidence>
<sequence>MLLNFETDVNISTSEGITPLMLACKENHISVVETLLVSNANVAQCNEDKCSPLEYACTPGNTDIINVLLEHGANINWANKKELPLFILHKNADINSKDLFGGTPLHEACFKGDNEIIKILLKKGAKINITDNSGKSSVAIAKESGFRSIVEFLDNANTV</sequence>
<dbReference type="Pfam" id="PF12796">
    <property type="entry name" value="Ank_2"/>
    <property type="match status" value="2"/>
</dbReference>
<reference evidence="4" key="1">
    <citation type="submission" date="2021-03" db="EMBL/GenBank/DDBJ databases">
        <authorList>
            <person name="Bekaert M."/>
        </authorList>
    </citation>
    <scope>NUCLEOTIDE SEQUENCE</scope>
</reference>
<comment type="caution">
    <text evidence="4">The sequence shown here is derived from an EMBL/GenBank/DDBJ whole genome shotgun (WGS) entry which is preliminary data.</text>
</comment>
<dbReference type="Proteomes" id="UP000683360">
    <property type="component" value="Unassembled WGS sequence"/>
</dbReference>
<dbReference type="PROSITE" id="PS50297">
    <property type="entry name" value="ANK_REP_REGION"/>
    <property type="match status" value="3"/>
</dbReference>
<dbReference type="InterPro" id="IPR036770">
    <property type="entry name" value="Ankyrin_rpt-contain_sf"/>
</dbReference>
<dbReference type="InterPro" id="IPR002110">
    <property type="entry name" value="Ankyrin_rpt"/>
</dbReference>
<organism evidence="4 5">
    <name type="scientific">Mytilus edulis</name>
    <name type="common">Blue mussel</name>
    <dbReference type="NCBI Taxonomy" id="6550"/>
    <lineage>
        <taxon>Eukaryota</taxon>
        <taxon>Metazoa</taxon>
        <taxon>Spiralia</taxon>
        <taxon>Lophotrochozoa</taxon>
        <taxon>Mollusca</taxon>
        <taxon>Bivalvia</taxon>
        <taxon>Autobranchia</taxon>
        <taxon>Pteriomorphia</taxon>
        <taxon>Mytilida</taxon>
        <taxon>Mytiloidea</taxon>
        <taxon>Mytilidae</taxon>
        <taxon>Mytilinae</taxon>
        <taxon>Mytilus</taxon>
    </lineage>
</organism>
<keyword evidence="5" id="KW-1185">Reference proteome</keyword>
<dbReference type="EMBL" id="CAJPWZ010001601">
    <property type="protein sequence ID" value="CAG2218602.1"/>
    <property type="molecule type" value="Genomic_DNA"/>
</dbReference>
<keyword evidence="1" id="KW-0677">Repeat</keyword>
<dbReference type="SMART" id="SM00248">
    <property type="entry name" value="ANK"/>
    <property type="match status" value="3"/>
</dbReference>
<gene>
    <name evidence="4" type="ORF">MEDL_32211</name>
</gene>
<dbReference type="PANTHER" id="PTHR24171">
    <property type="entry name" value="ANKYRIN REPEAT DOMAIN-CONTAINING PROTEIN 39-RELATED"/>
    <property type="match status" value="1"/>
</dbReference>
<evidence type="ECO:0008006" key="6">
    <source>
        <dbReference type="Google" id="ProtNLM"/>
    </source>
</evidence>
<dbReference type="PROSITE" id="PS50088">
    <property type="entry name" value="ANK_REPEAT"/>
    <property type="match status" value="3"/>
</dbReference>